<organism evidence="1 2">
    <name type="scientific">Saguinus oedipus</name>
    <name type="common">Cotton-top tamarin</name>
    <name type="synonym">Oedipomidas oedipus</name>
    <dbReference type="NCBI Taxonomy" id="9490"/>
    <lineage>
        <taxon>Eukaryota</taxon>
        <taxon>Metazoa</taxon>
        <taxon>Chordata</taxon>
        <taxon>Craniata</taxon>
        <taxon>Vertebrata</taxon>
        <taxon>Euteleostomi</taxon>
        <taxon>Mammalia</taxon>
        <taxon>Eutheria</taxon>
        <taxon>Euarchontoglires</taxon>
        <taxon>Primates</taxon>
        <taxon>Haplorrhini</taxon>
        <taxon>Platyrrhini</taxon>
        <taxon>Cebidae</taxon>
        <taxon>Callitrichinae</taxon>
        <taxon>Saguinus</taxon>
    </lineage>
</organism>
<comment type="caution">
    <text evidence="1">The sequence shown here is derived from an EMBL/GenBank/DDBJ whole genome shotgun (WGS) entry which is preliminary data.</text>
</comment>
<feature type="non-terminal residue" evidence="1">
    <location>
        <position position="1"/>
    </location>
</feature>
<sequence>SIFQQTFTQSRVIEQGTVVTKTTIPKEDTVKKASPFSMECAMTERSTSYDARTARLL</sequence>
<dbReference type="EMBL" id="JASSZA010000015">
    <property type="protein sequence ID" value="KAK2092071.1"/>
    <property type="molecule type" value="Genomic_DNA"/>
</dbReference>
<proteinExistence type="predicted"/>
<protein>
    <submittedName>
        <fullName evidence="1">Uncharacterized protein</fullName>
    </submittedName>
</protein>
<feature type="non-terminal residue" evidence="1">
    <location>
        <position position="57"/>
    </location>
</feature>
<keyword evidence="2" id="KW-1185">Reference proteome</keyword>
<accession>A0ABQ9U4T4</accession>
<evidence type="ECO:0000313" key="2">
    <source>
        <dbReference type="Proteomes" id="UP001266305"/>
    </source>
</evidence>
<gene>
    <name evidence="1" type="ORF">P7K49_028599</name>
</gene>
<name>A0ABQ9U4T4_SAGOE</name>
<reference evidence="1 2" key="1">
    <citation type="submission" date="2023-05" db="EMBL/GenBank/DDBJ databases">
        <title>B98-5 Cell Line De Novo Hybrid Assembly: An Optical Mapping Approach.</title>
        <authorList>
            <person name="Kananen K."/>
            <person name="Auerbach J.A."/>
            <person name="Kautto E."/>
            <person name="Blachly J.S."/>
        </authorList>
    </citation>
    <scope>NUCLEOTIDE SEQUENCE [LARGE SCALE GENOMIC DNA]</scope>
    <source>
        <strain evidence="1">B95-8</strain>
        <tissue evidence="1">Cell line</tissue>
    </source>
</reference>
<dbReference type="Proteomes" id="UP001266305">
    <property type="component" value="Unassembled WGS sequence"/>
</dbReference>
<evidence type="ECO:0000313" key="1">
    <source>
        <dbReference type="EMBL" id="KAK2092071.1"/>
    </source>
</evidence>